<dbReference type="AlphaFoldDB" id="A0A0A9A4P0"/>
<dbReference type="EMBL" id="GBRH01255888">
    <property type="protein sequence ID" value="JAD42007.1"/>
    <property type="molecule type" value="Transcribed_RNA"/>
</dbReference>
<sequence length="36" mass="4067">MITCLTPFIGACCMVVKLNMMHACRLDLFIYAIDNT</sequence>
<reference evidence="1" key="1">
    <citation type="submission" date="2014-09" db="EMBL/GenBank/DDBJ databases">
        <authorList>
            <person name="Magalhaes I.L.F."/>
            <person name="Oliveira U."/>
            <person name="Santos F.R."/>
            <person name="Vidigal T.H.D.A."/>
            <person name="Brescovit A.D."/>
            <person name="Santos A.J."/>
        </authorList>
    </citation>
    <scope>NUCLEOTIDE SEQUENCE</scope>
    <source>
        <tissue evidence="1">Shoot tissue taken approximately 20 cm above the soil surface</tissue>
    </source>
</reference>
<protein>
    <submittedName>
        <fullName evidence="1">Uncharacterized protein</fullName>
    </submittedName>
</protein>
<proteinExistence type="predicted"/>
<organism evidence="1">
    <name type="scientific">Arundo donax</name>
    <name type="common">Giant reed</name>
    <name type="synonym">Donax arundinaceus</name>
    <dbReference type="NCBI Taxonomy" id="35708"/>
    <lineage>
        <taxon>Eukaryota</taxon>
        <taxon>Viridiplantae</taxon>
        <taxon>Streptophyta</taxon>
        <taxon>Embryophyta</taxon>
        <taxon>Tracheophyta</taxon>
        <taxon>Spermatophyta</taxon>
        <taxon>Magnoliopsida</taxon>
        <taxon>Liliopsida</taxon>
        <taxon>Poales</taxon>
        <taxon>Poaceae</taxon>
        <taxon>PACMAD clade</taxon>
        <taxon>Arundinoideae</taxon>
        <taxon>Arundineae</taxon>
        <taxon>Arundo</taxon>
    </lineage>
</organism>
<name>A0A0A9A4P0_ARUDO</name>
<reference evidence="1" key="2">
    <citation type="journal article" date="2015" name="Data Brief">
        <title>Shoot transcriptome of the giant reed, Arundo donax.</title>
        <authorList>
            <person name="Barrero R.A."/>
            <person name="Guerrero F.D."/>
            <person name="Moolhuijzen P."/>
            <person name="Goolsby J.A."/>
            <person name="Tidwell J."/>
            <person name="Bellgard S.E."/>
            <person name="Bellgard M.I."/>
        </authorList>
    </citation>
    <scope>NUCLEOTIDE SEQUENCE</scope>
    <source>
        <tissue evidence="1">Shoot tissue taken approximately 20 cm above the soil surface</tissue>
    </source>
</reference>
<accession>A0A0A9A4P0</accession>
<evidence type="ECO:0000313" key="1">
    <source>
        <dbReference type="EMBL" id="JAD42007.1"/>
    </source>
</evidence>